<dbReference type="Proteomes" id="UP000053732">
    <property type="component" value="Unassembled WGS sequence"/>
</dbReference>
<reference evidence="8 9" key="1">
    <citation type="journal article" date="2014" name="Nat. Commun.">
        <title>Multiple recent horizontal transfers of a large genomic region in cheese making fungi.</title>
        <authorList>
            <person name="Cheeseman K."/>
            <person name="Ropars J."/>
            <person name="Renault P."/>
            <person name="Dupont J."/>
            <person name="Gouzy J."/>
            <person name="Branca A."/>
            <person name="Abraham A.L."/>
            <person name="Ceppi M."/>
            <person name="Conseiller E."/>
            <person name="Debuchy R."/>
            <person name="Malagnac F."/>
            <person name="Goarin A."/>
            <person name="Silar P."/>
            <person name="Lacoste S."/>
            <person name="Sallet E."/>
            <person name="Bensimon A."/>
            <person name="Giraud T."/>
            <person name="Brygoo Y."/>
        </authorList>
    </citation>
    <scope>NUCLEOTIDE SEQUENCE [LARGE SCALE GENOMIC DNA]</scope>
    <source>
        <strain evidence="9">FM 013</strain>
    </source>
</reference>
<feature type="compositionally biased region" description="Low complexity" evidence="6">
    <location>
        <begin position="202"/>
        <end position="222"/>
    </location>
</feature>
<evidence type="ECO:0000313" key="9">
    <source>
        <dbReference type="Proteomes" id="UP000053732"/>
    </source>
</evidence>
<feature type="compositionally biased region" description="Low complexity" evidence="6">
    <location>
        <begin position="162"/>
        <end position="173"/>
    </location>
</feature>
<dbReference type="EMBL" id="HG793183">
    <property type="protein sequence ID" value="CRL30367.1"/>
    <property type="molecule type" value="Genomic_DNA"/>
</dbReference>
<protein>
    <submittedName>
        <fullName evidence="8">Fungal transcriptional regulatory protein, N-terminal</fullName>
    </submittedName>
</protein>
<proteinExistence type="predicted"/>
<evidence type="ECO:0000256" key="3">
    <source>
        <dbReference type="ARBA" id="ARBA00023125"/>
    </source>
</evidence>
<name>A0A0G4PW68_PENC3</name>
<dbReference type="GO" id="GO:0003677">
    <property type="term" value="F:DNA binding"/>
    <property type="evidence" value="ECO:0007669"/>
    <property type="project" value="UniProtKB-KW"/>
</dbReference>
<feature type="compositionally biased region" description="Basic residues" evidence="6">
    <location>
        <begin position="1"/>
        <end position="10"/>
    </location>
</feature>
<keyword evidence="9" id="KW-1185">Reference proteome</keyword>
<dbReference type="CDD" id="cd00067">
    <property type="entry name" value="GAL4"/>
    <property type="match status" value="1"/>
</dbReference>
<dbReference type="SMART" id="SM00066">
    <property type="entry name" value="GAL4"/>
    <property type="match status" value="1"/>
</dbReference>
<dbReference type="Pfam" id="PF04082">
    <property type="entry name" value="Fungal_trans"/>
    <property type="match status" value="1"/>
</dbReference>
<evidence type="ECO:0000256" key="4">
    <source>
        <dbReference type="ARBA" id="ARBA00023163"/>
    </source>
</evidence>
<dbReference type="CDD" id="cd12148">
    <property type="entry name" value="fungal_TF_MHR"/>
    <property type="match status" value="1"/>
</dbReference>
<dbReference type="SUPFAM" id="SSF57701">
    <property type="entry name" value="Zn2/Cys6 DNA-binding domain"/>
    <property type="match status" value="1"/>
</dbReference>
<feature type="region of interest" description="Disordered" evidence="6">
    <location>
        <begin position="1"/>
        <end position="34"/>
    </location>
</feature>
<dbReference type="InterPro" id="IPR007219">
    <property type="entry name" value="XnlR_reg_dom"/>
</dbReference>
<dbReference type="Pfam" id="PF00172">
    <property type="entry name" value="Zn_clus"/>
    <property type="match status" value="1"/>
</dbReference>
<feature type="region of interest" description="Disordered" evidence="6">
    <location>
        <begin position="197"/>
        <end position="240"/>
    </location>
</feature>
<keyword evidence="2" id="KW-0805">Transcription regulation</keyword>
<keyword evidence="4" id="KW-0804">Transcription</keyword>
<keyword evidence="5" id="KW-0539">Nucleus</keyword>
<dbReference type="GO" id="GO:0008270">
    <property type="term" value="F:zinc ion binding"/>
    <property type="evidence" value="ECO:0007669"/>
    <property type="project" value="InterPro"/>
</dbReference>
<dbReference type="AlphaFoldDB" id="A0A0G4PW68"/>
<dbReference type="InterPro" id="IPR001138">
    <property type="entry name" value="Zn2Cys6_DnaBD"/>
</dbReference>
<organism evidence="8 9">
    <name type="scientific">Penicillium camemberti (strain FM 013)</name>
    <dbReference type="NCBI Taxonomy" id="1429867"/>
    <lineage>
        <taxon>Eukaryota</taxon>
        <taxon>Fungi</taxon>
        <taxon>Dikarya</taxon>
        <taxon>Ascomycota</taxon>
        <taxon>Pezizomycotina</taxon>
        <taxon>Eurotiomycetes</taxon>
        <taxon>Eurotiomycetidae</taxon>
        <taxon>Eurotiales</taxon>
        <taxon>Aspergillaceae</taxon>
        <taxon>Penicillium</taxon>
    </lineage>
</organism>
<feature type="compositionally biased region" description="Polar residues" evidence="6">
    <location>
        <begin position="136"/>
        <end position="146"/>
    </location>
</feature>
<feature type="region of interest" description="Disordered" evidence="6">
    <location>
        <begin position="953"/>
        <end position="979"/>
    </location>
</feature>
<evidence type="ECO:0000256" key="1">
    <source>
        <dbReference type="ARBA" id="ARBA00022723"/>
    </source>
</evidence>
<feature type="region of interest" description="Disordered" evidence="6">
    <location>
        <begin position="77"/>
        <end position="146"/>
    </location>
</feature>
<sequence>MSPPSPKKKNGGNPSAPRQIRFVATDGQPQTKRRRVNAACLTCRRRKIRCSGEQPVCKTCSDYKHVCLGYTESTAHLRTQSDSASRAPPRLSAPNELTGQHASRAIESSSPEPVPTTIPKAPADKSNKTKAPGSKDISSSGDTPSLANKELDIQAVGDSPASGRTSVSSGSRTHVPYFRYFGPTAIVPGFKQMVVQVRGSRKSNPSTSSDSPSPLRSPKPSDIPTRPLAPAADNRDSRDANIPFYDRDDALPVSNLVSHLCELFFAHLGCSFPFIQRERFLQELKEKRVDTMLVDAVCSLAARFSTHPSLGPPQAPPIDRLQPPLDDKKWDRGLPFGHRAMSALVDSLPCPTLSAVQACLLLAYEQFGSNHDSGLWMYLGISIRMAQDLGLQKFQGLKHNYGKTGVMPSEVMTGHAGKLREEQYDDLDVHLTPKIIPQPLVEERALERERVDSFWSIFFLDRVISSGTGRPVTLRDEDIELCFPLQSESQLPNGWPAPFPPLIRIIHLYGRVTDLINGIQDVKLVTPDTLKMLAGMESDLTGIYQRLSPRLHFNAANFQAYVKAKEGTNFILLHFWFHTLIVLLHQPTLLNSFGGSIQHLYPNSRELSMSSAKTIADILSFSELVDGKSFIGNPFTSQPMYIAACAFLMESAHYASPSSGAGSNPPQPLLANQSSGFVMPPTMEPSNGTERKSTAKHILLASAAKENYQRCYKALKALNTYWEGTGYILTVLDQKAKGIVDPLLYAVEDMENTGIAPGQPLGPGSWRAGKAPAESGFDTERAAGVADISSDGKWSPHIDPSQAIGWALTGATNSSQPNLSLLYQMSTTEAESPPNRPTYSSQYSHSYPVLPTNTEGPSSRYPHSIAPTRAHEEMTPSLTTANAKYPSIQPRTISTDPSYYMDMHSTYPESNTRTTRPVQTAQSTFPGMLSSGLPSSHMDTQPSAYNYSIPQTTADNQNRNQIGSVDPGADLQPTMDDGSGMMIGSHEVDMNSIHHQDSFPFVNGEILPWLEYLPQDVLSFFGDHQNYPLMSPDDVSQPP</sequence>
<feature type="region of interest" description="Disordered" evidence="6">
    <location>
        <begin position="154"/>
        <end position="173"/>
    </location>
</feature>
<evidence type="ECO:0000256" key="6">
    <source>
        <dbReference type="SAM" id="MobiDB-lite"/>
    </source>
</evidence>
<dbReference type="InterPro" id="IPR036864">
    <property type="entry name" value="Zn2-C6_fun-type_DNA-bd_sf"/>
</dbReference>
<dbReference type="SMART" id="SM00906">
    <property type="entry name" value="Fungal_trans"/>
    <property type="match status" value="1"/>
</dbReference>
<dbReference type="GO" id="GO:0006351">
    <property type="term" value="P:DNA-templated transcription"/>
    <property type="evidence" value="ECO:0007669"/>
    <property type="project" value="InterPro"/>
</dbReference>
<keyword evidence="1" id="KW-0479">Metal-binding</keyword>
<dbReference type="PANTHER" id="PTHR47783">
    <property type="entry name" value="ZN(II)2CYS6 TRANSCRIPTION FACTOR (EUROFUNG)-RELATED"/>
    <property type="match status" value="1"/>
</dbReference>
<feature type="compositionally biased region" description="Polar residues" evidence="6">
    <location>
        <begin position="953"/>
        <end position="963"/>
    </location>
</feature>
<dbReference type="PROSITE" id="PS00463">
    <property type="entry name" value="ZN2_CY6_FUNGAL_1"/>
    <property type="match status" value="1"/>
</dbReference>
<dbReference type="STRING" id="1429867.A0A0G4PW68"/>
<keyword evidence="3" id="KW-0238">DNA-binding</keyword>
<evidence type="ECO:0000256" key="5">
    <source>
        <dbReference type="ARBA" id="ARBA00023242"/>
    </source>
</evidence>
<evidence type="ECO:0000256" key="2">
    <source>
        <dbReference type="ARBA" id="ARBA00023015"/>
    </source>
</evidence>
<dbReference type="PROSITE" id="PS50048">
    <property type="entry name" value="ZN2_CY6_FUNGAL_2"/>
    <property type="match status" value="1"/>
</dbReference>
<feature type="compositionally biased region" description="Polar residues" evidence="6">
    <location>
        <begin position="95"/>
        <end position="111"/>
    </location>
</feature>
<feature type="domain" description="Zn(2)-C6 fungal-type" evidence="7">
    <location>
        <begin position="39"/>
        <end position="67"/>
    </location>
</feature>
<dbReference type="Gene3D" id="4.10.240.10">
    <property type="entry name" value="Zn(2)-C6 fungal-type DNA-binding domain"/>
    <property type="match status" value="1"/>
</dbReference>
<dbReference type="PANTHER" id="PTHR47783:SF1">
    <property type="entry name" value="ZN(II)2CYS6 TRANSCRIPTION FACTOR (EUROFUNG)"/>
    <property type="match status" value="1"/>
</dbReference>
<dbReference type="GO" id="GO:0000981">
    <property type="term" value="F:DNA-binding transcription factor activity, RNA polymerase II-specific"/>
    <property type="evidence" value="ECO:0007669"/>
    <property type="project" value="InterPro"/>
</dbReference>
<accession>A0A0G4PW68</accession>
<evidence type="ECO:0000259" key="7">
    <source>
        <dbReference type="PROSITE" id="PS50048"/>
    </source>
</evidence>
<gene>
    <name evidence="8" type="ORF">PCAMFM013_S050g000014</name>
</gene>
<evidence type="ECO:0000313" key="8">
    <source>
        <dbReference type="EMBL" id="CRL30367.1"/>
    </source>
</evidence>
<feature type="region of interest" description="Disordered" evidence="6">
    <location>
        <begin position="659"/>
        <end position="693"/>
    </location>
</feature>